<feature type="disulfide bond" evidence="13">
    <location>
        <begin position="42"/>
        <end position="51"/>
    </location>
</feature>
<dbReference type="GO" id="GO:0005576">
    <property type="term" value="C:extracellular region"/>
    <property type="evidence" value="ECO:0007669"/>
    <property type="project" value="UniProtKB-SubCell"/>
</dbReference>
<dbReference type="EMBL" id="AB307634">
    <property type="protein sequence ID" value="BAF94156.1"/>
    <property type="molecule type" value="mRNA"/>
</dbReference>
<dbReference type="SMR" id="A9CPZ8"/>
<feature type="disulfide bond" evidence="13">
    <location>
        <begin position="64"/>
        <end position="84"/>
    </location>
</feature>
<dbReference type="AlphaFoldDB" id="A9CPZ8"/>
<keyword evidence="5" id="KW-0929">Antimicrobial</keyword>
<keyword evidence="10 13" id="KW-1015">Disulfide bond</keyword>
<evidence type="ECO:0000256" key="1">
    <source>
        <dbReference type="ARBA" id="ARBA00000632"/>
    </source>
</evidence>
<keyword evidence="7 14" id="KW-0732">Signal</keyword>
<feature type="signal peptide" evidence="14">
    <location>
        <begin position="1"/>
        <end position="20"/>
    </location>
</feature>
<evidence type="ECO:0000256" key="7">
    <source>
        <dbReference type="ARBA" id="ARBA00022729"/>
    </source>
</evidence>
<feature type="active site" description="Proton donor" evidence="12">
    <location>
        <position position="34"/>
    </location>
</feature>
<evidence type="ECO:0000256" key="11">
    <source>
        <dbReference type="ARBA" id="ARBA00023295"/>
    </source>
</evidence>
<feature type="disulfide bond" evidence="13">
    <location>
        <begin position="26"/>
        <end position="102"/>
    </location>
</feature>
<evidence type="ECO:0000256" key="13">
    <source>
        <dbReference type="PIRSR" id="PIRSR608597-3"/>
    </source>
</evidence>
<keyword evidence="6" id="KW-0081">Bacteriolytic enzyme</keyword>
<evidence type="ECO:0000256" key="10">
    <source>
        <dbReference type="ARBA" id="ARBA00023157"/>
    </source>
</evidence>
<comment type="subcellular location">
    <subcellularLocation>
        <location evidence="2">Secreted</location>
    </subcellularLocation>
</comment>
<dbReference type="SUPFAM" id="SSF53955">
    <property type="entry name" value="Lysozyme-like"/>
    <property type="match status" value="1"/>
</dbReference>
<dbReference type="EC" id="3.2.1.17" evidence="3"/>
<evidence type="ECO:0000256" key="12">
    <source>
        <dbReference type="PIRSR" id="PIRSR608597-1"/>
    </source>
</evidence>
<feature type="chain" id="PRO_5002733506" description="lysozyme" evidence="14">
    <location>
        <begin position="21"/>
        <end position="142"/>
    </location>
</feature>
<dbReference type="PROSITE" id="PS51909">
    <property type="entry name" value="LYSOZYME_I"/>
    <property type="match status" value="1"/>
</dbReference>
<evidence type="ECO:0000256" key="2">
    <source>
        <dbReference type="ARBA" id="ARBA00004613"/>
    </source>
</evidence>
<organism evidence="15">
    <name type="scientific">Magallana gigas</name>
    <name type="common">Pacific oyster</name>
    <name type="synonym">Crassostrea gigas</name>
    <dbReference type="NCBI Taxonomy" id="29159"/>
    <lineage>
        <taxon>Eukaryota</taxon>
        <taxon>Metazoa</taxon>
        <taxon>Spiralia</taxon>
        <taxon>Lophotrochozoa</taxon>
        <taxon>Mollusca</taxon>
        <taxon>Bivalvia</taxon>
        <taxon>Autobranchia</taxon>
        <taxon>Pteriomorphia</taxon>
        <taxon>Ostreida</taxon>
        <taxon>Ostreoidea</taxon>
        <taxon>Ostreidae</taxon>
        <taxon>Magallana</taxon>
    </lineage>
</organism>
<keyword evidence="4" id="KW-0964">Secreted</keyword>
<dbReference type="MEROPS" id="S81.001"/>
<feature type="disulfide bond" evidence="13">
    <location>
        <begin position="31"/>
        <end position="37"/>
    </location>
</feature>
<dbReference type="InterPro" id="IPR023346">
    <property type="entry name" value="Lysozyme-like_dom_sf"/>
</dbReference>
<evidence type="ECO:0000313" key="15">
    <source>
        <dbReference type="EMBL" id="BAF94156.1"/>
    </source>
</evidence>
<dbReference type="OrthoDB" id="6337871at2759"/>
<dbReference type="GeneID" id="105348023"/>
<protein>
    <recommendedName>
        <fullName evidence="3">lysozyme</fullName>
        <ecNumber evidence="3">3.2.1.17</ecNumber>
    </recommendedName>
</protein>
<feature type="disulfide bond" evidence="13">
    <location>
        <begin position="98"/>
        <end position="116"/>
    </location>
</feature>
<comment type="catalytic activity">
    <reaction evidence="1">
        <text>Hydrolysis of (1-&gt;4)-beta-linkages between N-acetylmuramic acid and N-acetyl-D-glucosamine residues in a peptidoglycan and between N-acetyl-D-glucosamine residues in chitodextrins.</text>
        <dbReference type="EC" id="3.2.1.17"/>
    </reaction>
</comment>
<keyword evidence="9" id="KW-0044">Antibiotic</keyword>
<dbReference type="RefSeq" id="NP_001292276.1">
    <property type="nucleotide sequence ID" value="NM_001305347.1"/>
</dbReference>
<keyword evidence="8 15" id="KW-0378">Hydrolase</keyword>
<dbReference type="GO" id="GO:0003796">
    <property type="term" value="F:lysozyme activity"/>
    <property type="evidence" value="ECO:0007669"/>
    <property type="project" value="UniProtKB-EC"/>
</dbReference>
<evidence type="ECO:0000256" key="3">
    <source>
        <dbReference type="ARBA" id="ARBA00012732"/>
    </source>
</evidence>
<evidence type="ECO:0000256" key="5">
    <source>
        <dbReference type="ARBA" id="ARBA00022529"/>
    </source>
</evidence>
<evidence type="ECO:0000256" key="8">
    <source>
        <dbReference type="ARBA" id="ARBA00022801"/>
    </source>
</evidence>
<feature type="disulfide bond" evidence="13">
    <location>
        <begin position="29"/>
        <end position="138"/>
    </location>
</feature>
<keyword evidence="11 15" id="KW-0326">Glycosidase</keyword>
<gene>
    <name evidence="15" type="primary">Cg_lysoz3</name>
</gene>
<feature type="active site" description="Nucleophile" evidence="12">
    <location>
        <position position="45"/>
    </location>
</feature>
<dbReference type="Pfam" id="PF05497">
    <property type="entry name" value="Destabilase"/>
    <property type="match status" value="1"/>
</dbReference>
<dbReference type="Gene3D" id="1.10.530.10">
    <property type="match status" value="1"/>
</dbReference>
<dbReference type="PANTHER" id="PTHR11195:SF13">
    <property type="entry name" value="INVERTEBRATE-TYPE LYSOZYME 2-RELATED"/>
    <property type="match status" value="1"/>
</dbReference>
<dbReference type="OMA" id="INCANDP"/>
<dbReference type="CAZy" id="GH22">
    <property type="family name" value="Glycoside Hydrolase Family 22"/>
</dbReference>
<proteinExistence type="evidence at transcript level"/>
<evidence type="ECO:0000256" key="4">
    <source>
        <dbReference type="ARBA" id="ARBA00022525"/>
    </source>
</evidence>
<dbReference type="GO" id="GO:0031640">
    <property type="term" value="P:killing of cells of another organism"/>
    <property type="evidence" value="ECO:0007669"/>
    <property type="project" value="UniProtKB-KW"/>
</dbReference>
<dbReference type="PANTHER" id="PTHR11195">
    <property type="entry name" value="DESTABILASE-RELATED"/>
    <property type="match status" value="1"/>
</dbReference>
<evidence type="ECO:0000256" key="6">
    <source>
        <dbReference type="ARBA" id="ARBA00022638"/>
    </source>
</evidence>
<dbReference type="CTD" id="105348023"/>
<evidence type="ECO:0000256" key="14">
    <source>
        <dbReference type="SAM" id="SignalP"/>
    </source>
</evidence>
<name>A9CPZ8_MAGGI</name>
<accession>A9CPZ8</accession>
<evidence type="ECO:0000256" key="9">
    <source>
        <dbReference type="ARBA" id="ARBA00023022"/>
    </source>
</evidence>
<reference evidence="15" key="1">
    <citation type="journal article" date="2010" name="Fish Shellfish Immunol.">
        <title>Presence and characterization of multiple mantle lysozymes in the Pacific oyster, Crassostrea gigas.</title>
        <authorList>
            <person name="Itoh N."/>
            <person name="Okada Y."/>
            <person name="Takahashi K.G."/>
            <person name="Osada M."/>
        </authorList>
    </citation>
    <scope>NUCLEOTIDE SEQUENCE</scope>
    <source>
        <tissue evidence="15">Mantle</tissue>
    </source>
</reference>
<feature type="disulfide bond" evidence="13">
    <location>
        <begin position="74"/>
        <end position="80"/>
    </location>
</feature>
<sequence>MRNIQNIAVVFAGIFVYCEGTISSRCLRCICEVESGCKAIGCNWDVNSESCGYYQIKQNYWIDCKRPGSSLSWCGDNSTCSTNCVKNYMSRYIKSNGCTANCESYARMHNGGPKACDPNHYMHGRTNNYWRKVQAKGCNSSS</sequence>
<dbReference type="InterPro" id="IPR008597">
    <property type="entry name" value="Invert_lysozyme"/>
</dbReference>
<dbReference type="KEGG" id="crg:105348023"/>
<dbReference type="GO" id="GO:0042742">
    <property type="term" value="P:defense response to bacterium"/>
    <property type="evidence" value="ECO:0007669"/>
    <property type="project" value="UniProtKB-KW"/>
</dbReference>